<reference evidence="2" key="1">
    <citation type="journal article" date="2021" name="ISME J.">
        <title>Fine-scale metabolic discontinuity in a stratified prokaryote microbiome of a Red Sea deep halocline.</title>
        <authorList>
            <person name="Michoud G."/>
            <person name="Ngugi D.K."/>
            <person name="Barozzi A."/>
            <person name="Merlino G."/>
            <person name="Calleja M.L."/>
            <person name="Delgado-Huertas A."/>
            <person name="Moran X.A.G."/>
            <person name="Daffonchio D."/>
        </authorList>
    </citation>
    <scope>NUCLEOTIDE SEQUENCE</scope>
    <source>
        <strain evidence="2">SuakinDeep_MAG55_1</strain>
    </source>
</reference>
<keyword evidence="1" id="KW-0812">Transmembrane</keyword>
<keyword evidence="1" id="KW-0472">Membrane</keyword>
<evidence type="ECO:0000313" key="2">
    <source>
        <dbReference type="EMBL" id="MBS1258283.1"/>
    </source>
</evidence>
<accession>A0A942A082</accession>
<feature type="transmembrane region" description="Helical" evidence="1">
    <location>
        <begin position="43"/>
        <end position="60"/>
    </location>
</feature>
<name>A0A942A082_9BACT</name>
<comment type="caution">
    <text evidence="2">The sequence shown here is derived from an EMBL/GenBank/DDBJ whole genome shotgun (WGS) entry which is preliminary data.</text>
</comment>
<protein>
    <submittedName>
        <fullName evidence="2">Uncharacterized protein</fullName>
    </submittedName>
</protein>
<proteinExistence type="predicted"/>
<feature type="transmembrane region" description="Helical" evidence="1">
    <location>
        <begin position="12"/>
        <end position="31"/>
    </location>
</feature>
<evidence type="ECO:0000313" key="3">
    <source>
        <dbReference type="Proteomes" id="UP000722750"/>
    </source>
</evidence>
<dbReference type="EMBL" id="JAANXD010000057">
    <property type="protein sequence ID" value="MBS1258283.1"/>
    <property type="molecule type" value="Genomic_DNA"/>
</dbReference>
<sequence length="65" mass="7587">MEVNVLNRHKMLMMLSVVLMASSLMLIITNFTGAMEYSKKNVVIYAWMFAMGVFFFVKNMRKSEL</sequence>
<dbReference type="Proteomes" id="UP000722750">
    <property type="component" value="Unassembled WGS sequence"/>
</dbReference>
<gene>
    <name evidence="2" type="ORF">MAG551_01340</name>
</gene>
<dbReference type="AlphaFoldDB" id="A0A942A082"/>
<evidence type="ECO:0000256" key="1">
    <source>
        <dbReference type="SAM" id="Phobius"/>
    </source>
</evidence>
<keyword evidence="1" id="KW-1133">Transmembrane helix</keyword>
<organism evidence="2 3">
    <name type="scientific">Candidatus Scalindua arabica</name>
    <dbReference type="NCBI Taxonomy" id="1127984"/>
    <lineage>
        <taxon>Bacteria</taxon>
        <taxon>Pseudomonadati</taxon>
        <taxon>Planctomycetota</taxon>
        <taxon>Candidatus Brocadiia</taxon>
        <taxon>Candidatus Brocadiales</taxon>
        <taxon>Candidatus Scalinduaceae</taxon>
        <taxon>Candidatus Scalindua</taxon>
    </lineage>
</organism>